<evidence type="ECO:0000256" key="3">
    <source>
        <dbReference type="ARBA" id="ARBA00023002"/>
    </source>
</evidence>
<dbReference type="InterPro" id="IPR050121">
    <property type="entry name" value="Cytochrome_P450_monoxygenase"/>
</dbReference>
<evidence type="ECO:0000256" key="7">
    <source>
        <dbReference type="SAM" id="Phobius"/>
    </source>
</evidence>
<evidence type="ECO:0000256" key="2">
    <source>
        <dbReference type="ARBA" id="ARBA00022723"/>
    </source>
</evidence>
<feature type="transmembrane region" description="Helical" evidence="7">
    <location>
        <begin position="6"/>
        <end position="26"/>
    </location>
</feature>
<organism evidence="8 9">
    <name type="scientific">Exophiala sideris</name>
    <dbReference type="NCBI Taxonomy" id="1016849"/>
    <lineage>
        <taxon>Eukaryota</taxon>
        <taxon>Fungi</taxon>
        <taxon>Dikarya</taxon>
        <taxon>Ascomycota</taxon>
        <taxon>Pezizomycotina</taxon>
        <taxon>Eurotiomycetes</taxon>
        <taxon>Chaetothyriomycetidae</taxon>
        <taxon>Chaetothyriales</taxon>
        <taxon>Herpotrichiellaceae</taxon>
        <taxon>Exophiala</taxon>
    </lineage>
</organism>
<keyword evidence="7" id="KW-0472">Membrane</keyword>
<keyword evidence="4 5" id="KW-0408">Iron</keyword>
<keyword evidence="7" id="KW-1133">Transmembrane helix</keyword>
<gene>
    <name evidence="8" type="ORF">PV11_10230</name>
</gene>
<keyword evidence="3 6" id="KW-0560">Oxidoreductase</keyword>
<dbReference type="Gene3D" id="1.10.630.10">
    <property type="entry name" value="Cytochrome P450"/>
    <property type="match status" value="1"/>
</dbReference>
<dbReference type="OrthoDB" id="3934656at2759"/>
<feature type="binding site" description="axial binding residue" evidence="5">
    <location>
        <position position="458"/>
    </location>
    <ligand>
        <name>heme</name>
        <dbReference type="ChEBI" id="CHEBI:30413"/>
    </ligand>
    <ligandPart>
        <name>Fe</name>
        <dbReference type="ChEBI" id="CHEBI:18248"/>
    </ligandPart>
</feature>
<dbReference type="STRING" id="1016849.A0A0D1WTT7"/>
<keyword evidence="2 5" id="KW-0479">Metal-binding</keyword>
<evidence type="ECO:0000313" key="8">
    <source>
        <dbReference type="EMBL" id="KIV78521.1"/>
    </source>
</evidence>
<evidence type="ECO:0000256" key="5">
    <source>
        <dbReference type="PIRSR" id="PIRSR602401-1"/>
    </source>
</evidence>
<dbReference type="AlphaFoldDB" id="A0A0D1WTT7"/>
<dbReference type="PROSITE" id="PS00086">
    <property type="entry name" value="CYTOCHROME_P450"/>
    <property type="match status" value="1"/>
</dbReference>
<evidence type="ECO:0000256" key="1">
    <source>
        <dbReference type="ARBA" id="ARBA00001971"/>
    </source>
</evidence>
<dbReference type="EMBL" id="KN846954">
    <property type="protein sequence ID" value="KIV78521.1"/>
    <property type="molecule type" value="Genomic_DNA"/>
</dbReference>
<keyword evidence="5 6" id="KW-0349">Heme</keyword>
<dbReference type="InterPro" id="IPR017972">
    <property type="entry name" value="Cyt_P450_CS"/>
</dbReference>
<dbReference type="GO" id="GO:0004497">
    <property type="term" value="F:monooxygenase activity"/>
    <property type="evidence" value="ECO:0007669"/>
    <property type="project" value="UniProtKB-KW"/>
</dbReference>
<dbReference type="Pfam" id="PF00067">
    <property type="entry name" value="p450"/>
    <property type="match status" value="1"/>
</dbReference>
<keyword evidence="6" id="KW-0503">Monooxygenase</keyword>
<comment type="cofactor">
    <cofactor evidence="1 5">
        <name>heme</name>
        <dbReference type="ChEBI" id="CHEBI:30413"/>
    </cofactor>
</comment>
<dbReference type="InterPro" id="IPR001128">
    <property type="entry name" value="Cyt_P450"/>
</dbReference>
<dbReference type="GO" id="GO:0005506">
    <property type="term" value="F:iron ion binding"/>
    <property type="evidence" value="ECO:0007669"/>
    <property type="project" value="InterPro"/>
</dbReference>
<reference evidence="8 9" key="1">
    <citation type="submission" date="2015-01" db="EMBL/GenBank/DDBJ databases">
        <title>The Genome Sequence of Exophiala sideris CBS121828.</title>
        <authorList>
            <consortium name="The Broad Institute Genomics Platform"/>
            <person name="Cuomo C."/>
            <person name="de Hoog S."/>
            <person name="Gorbushina A."/>
            <person name="Stielow B."/>
            <person name="Teixiera M."/>
            <person name="Abouelleil A."/>
            <person name="Chapman S.B."/>
            <person name="Priest M."/>
            <person name="Young S.K."/>
            <person name="Wortman J."/>
            <person name="Nusbaum C."/>
            <person name="Birren B."/>
        </authorList>
    </citation>
    <scope>NUCLEOTIDE SEQUENCE [LARGE SCALE GENOMIC DNA]</scope>
    <source>
        <strain evidence="8 9">CBS 121828</strain>
    </source>
</reference>
<evidence type="ECO:0000256" key="4">
    <source>
        <dbReference type="ARBA" id="ARBA00023004"/>
    </source>
</evidence>
<dbReference type="InterPro" id="IPR036396">
    <property type="entry name" value="Cyt_P450_sf"/>
</dbReference>
<evidence type="ECO:0000256" key="6">
    <source>
        <dbReference type="RuleBase" id="RU000461"/>
    </source>
</evidence>
<accession>A0A0D1WTT7</accession>
<evidence type="ECO:0000313" key="9">
    <source>
        <dbReference type="Proteomes" id="UP000053599"/>
    </source>
</evidence>
<dbReference type="PANTHER" id="PTHR24305:SF85">
    <property type="entry name" value="P450, PUTATIVE (EUROFUNG)-RELATED"/>
    <property type="match status" value="1"/>
</dbReference>
<proteinExistence type="inferred from homology"/>
<dbReference type="GO" id="GO:0016705">
    <property type="term" value="F:oxidoreductase activity, acting on paired donors, with incorporation or reduction of molecular oxygen"/>
    <property type="evidence" value="ECO:0007669"/>
    <property type="project" value="InterPro"/>
</dbReference>
<protein>
    <submittedName>
        <fullName evidence="8">Uncharacterized protein</fullName>
    </submittedName>
</protein>
<dbReference type="InterPro" id="IPR002401">
    <property type="entry name" value="Cyt_P450_E_grp-I"/>
</dbReference>
<dbReference type="PANTHER" id="PTHR24305">
    <property type="entry name" value="CYTOCHROME P450"/>
    <property type="match status" value="1"/>
</dbReference>
<keyword evidence="7" id="KW-0812">Transmembrane</keyword>
<dbReference type="HOGENOM" id="CLU_001570_14_0_1"/>
<dbReference type="GO" id="GO:0020037">
    <property type="term" value="F:heme binding"/>
    <property type="evidence" value="ECO:0007669"/>
    <property type="project" value="InterPro"/>
</dbReference>
<comment type="similarity">
    <text evidence="6">Belongs to the cytochrome P450 family.</text>
</comment>
<dbReference type="Proteomes" id="UP000053599">
    <property type="component" value="Unassembled WGS sequence"/>
</dbReference>
<dbReference type="PRINTS" id="PR00385">
    <property type="entry name" value="P450"/>
</dbReference>
<dbReference type="SUPFAM" id="SSF48264">
    <property type="entry name" value="Cytochrome P450"/>
    <property type="match status" value="1"/>
</dbReference>
<dbReference type="CDD" id="cd11060">
    <property type="entry name" value="CYP57A1-like"/>
    <property type="match status" value="1"/>
</dbReference>
<dbReference type="PRINTS" id="PR00463">
    <property type="entry name" value="EP450I"/>
</dbReference>
<name>A0A0D1WTT7_9EURO</name>
<sequence>MAYLDTLVEFLTFKSLAICFLAYILYKIVAQIIYYRYFHPLRVFPGPFWASVTRLWIGWHCWRQTELETEKALHEKYGPVLRITPTLLLVSDSSKLPLIYHRQANKTDHYVTGSFGITESVFNMKDHRVHAKFRKHIAGPYSFTNIKKMEPLIDRQMQHWIGKMTERYESTGKSFDLCDWAVYMAYDVVSELGFGAAFGFVEAGNDVGGLIKGFHDGMTLFGLLARFHPFTTWIKTTSLGEKFLVAKPEDASGIGVLMRYRDKLLDERLRQIEEGGKIDRVDLLQTFLNARTEDGQPLDTDYIRAEILLVLLAGADTTATTFQAMFFYIMSTPRVYDKVMHEIDAASEAGLLSDMAQFDEVVTHCPYYVACVRESMRLCPSAPNIFPRLVSEDGIDLYGQFAPPGTEITCNPWLLHRDKAFYGSDADDFKPERWLESESRTREMLKYNFAFGYGSRVCLGKDIAIMELYKGPLQFFRLFDAQLVDKSRPGRFVVHGGVGFWEDMQITVKQRSATKLHEKLASHATGKSVPAGRLS</sequence>